<evidence type="ECO:0000256" key="5">
    <source>
        <dbReference type="ARBA" id="ARBA00022741"/>
    </source>
</evidence>
<dbReference type="InterPro" id="IPR036890">
    <property type="entry name" value="HATPase_C_sf"/>
</dbReference>
<evidence type="ECO:0000256" key="3">
    <source>
        <dbReference type="ARBA" id="ARBA00022553"/>
    </source>
</evidence>
<keyword evidence="8" id="KW-0902">Two-component regulatory system</keyword>
<feature type="region of interest" description="Disordered" evidence="9">
    <location>
        <begin position="296"/>
        <end position="316"/>
    </location>
</feature>
<evidence type="ECO:0000313" key="13">
    <source>
        <dbReference type="EMBL" id="PMQ19109.1"/>
    </source>
</evidence>
<evidence type="ECO:0000256" key="10">
    <source>
        <dbReference type="SAM" id="Phobius"/>
    </source>
</evidence>
<keyword evidence="6 13" id="KW-0418">Kinase</keyword>
<dbReference type="GO" id="GO:0046983">
    <property type="term" value="F:protein dimerization activity"/>
    <property type="evidence" value="ECO:0007669"/>
    <property type="project" value="InterPro"/>
</dbReference>
<dbReference type="SUPFAM" id="SSF55874">
    <property type="entry name" value="ATPase domain of HSP90 chaperone/DNA topoisomerase II/histidine kinase"/>
    <property type="match status" value="1"/>
</dbReference>
<evidence type="ECO:0000256" key="7">
    <source>
        <dbReference type="ARBA" id="ARBA00022840"/>
    </source>
</evidence>
<gene>
    <name evidence="13" type="ORF">CIK84_17375</name>
</gene>
<dbReference type="GO" id="GO:0016020">
    <property type="term" value="C:membrane"/>
    <property type="evidence" value="ECO:0007669"/>
    <property type="project" value="InterPro"/>
</dbReference>
<evidence type="ECO:0000256" key="4">
    <source>
        <dbReference type="ARBA" id="ARBA00022679"/>
    </source>
</evidence>
<evidence type="ECO:0000259" key="11">
    <source>
        <dbReference type="Pfam" id="PF07730"/>
    </source>
</evidence>
<dbReference type="RefSeq" id="WP_102599139.1">
    <property type="nucleotide sequence ID" value="NZ_PNQX01000003.1"/>
</dbReference>
<dbReference type="Gene3D" id="3.30.565.10">
    <property type="entry name" value="Histidine kinase-like ATPase, C-terminal domain"/>
    <property type="match status" value="1"/>
</dbReference>
<dbReference type="Proteomes" id="UP000235739">
    <property type="component" value="Unassembled WGS sequence"/>
</dbReference>
<dbReference type="InterPro" id="IPR050482">
    <property type="entry name" value="Sensor_HK_TwoCompSys"/>
</dbReference>
<feature type="transmembrane region" description="Helical" evidence="10">
    <location>
        <begin position="133"/>
        <end position="155"/>
    </location>
</feature>
<dbReference type="PANTHER" id="PTHR24421:SF10">
    <property type="entry name" value="NITRATE_NITRITE SENSOR PROTEIN NARQ"/>
    <property type="match status" value="1"/>
</dbReference>
<dbReference type="Gene3D" id="1.20.5.1930">
    <property type="match status" value="1"/>
</dbReference>
<keyword evidence="10" id="KW-0812">Transmembrane</keyword>
<evidence type="ECO:0000256" key="1">
    <source>
        <dbReference type="ARBA" id="ARBA00000085"/>
    </source>
</evidence>
<proteinExistence type="predicted"/>
<name>A0A2N7RYZ3_9MICC</name>
<protein>
    <recommendedName>
        <fullName evidence="2">histidine kinase</fullName>
        <ecNumber evidence="2">2.7.13.3</ecNumber>
    </recommendedName>
</protein>
<feature type="domain" description="Signal transduction histidine kinase subgroup 3 dimerisation and phosphoacceptor" evidence="11">
    <location>
        <begin position="233"/>
        <end position="298"/>
    </location>
</feature>
<dbReference type="EC" id="2.7.13.3" evidence="2"/>
<feature type="transmembrane region" description="Helical" evidence="10">
    <location>
        <begin position="34"/>
        <end position="52"/>
    </location>
</feature>
<evidence type="ECO:0000259" key="12">
    <source>
        <dbReference type="Pfam" id="PF23539"/>
    </source>
</evidence>
<dbReference type="PANTHER" id="PTHR24421">
    <property type="entry name" value="NITRATE/NITRITE SENSOR PROTEIN NARX-RELATED"/>
    <property type="match status" value="1"/>
</dbReference>
<keyword evidence="4" id="KW-0808">Transferase</keyword>
<sequence length="456" mass="49996">MRRLPELVHRRLPSLPPVDWERPSPDKKGLRRDIYVALGFLALALIMHELSMSLTERKDAPDRILAYLVLSALVLPLMFRRRWPITMMLIGSAAFVSAGSESTYRVGMELCAQLAYFIGIYTAVTWSKNRRGLWTAMSVVLLFMATWVIASFFASDLFEAAGTSMVKDPAGVLPVSSAFILYNLLMNLMYFGGAIFLGMVSWTNAYGTQIMKVQAQRIADQAQQLADRAVNEERLRIARELHDVIAHHIASVGVQASAARMVHDRDPAQSIELMRGIEDSARSAVGETRALLGVLREHDGPESAADSSGGSRNPEPSMAQLEELLAANKRQGLSVQLSTDEHQPGFIDTLPAGLSLALYRICGEALANVRAHSTARTAVLSLRSGTGHDGTWVEVEVTDSGRPRPDSGGGEFGLRGIRERANLHHGVVEIGPRVPHGWRTRARLRVVCDAATKLVS</sequence>
<feature type="transmembrane region" description="Helical" evidence="10">
    <location>
        <begin position="64"/>
        <end position="79"/>
    </location>
</feature>
<evidence type="ECO:0000256" key="9">
    <source>
        <dbReference type="SAM" id="MobiDB-lite"/>
    </source>
</evidence>
<dbReference type="AlphaFoldDB" id="A0A2N7RYZ3"/>
<dbReference type="EMBL" id="PNQX01000003">
    <property type="protein sequence ID" value="PMQ19109.1"/>
    <property type="molecule type" value="Genomic_DNA"/>
</dbReference>
<dbReference type="GO" id="GO:0000155">
    <property type="term" value="F:phosphorelay sensor kinase activity"/>
    <property type="evidence" value="ECO:0007669"/>
    <property type="project" value="InterPro"/>
</dbReference>
<keyword evidence="10" id="KW-1133">Transmembrane helix</keyword>
<keyword evidence="3" id="KW-0597">Phosphoprotein</keyword>
<dbReference type="InterPro" id="IPR055558">
    <property type="entry name" value="DUF7134"/>
</dbReference>
<evidence type="ECO:0000256" key="8">
    <source>
        <dbReference type="ARBA" id="ARBA00023012"/>
    </source>
</evidence>
<dbReference type="Pfam" id="PF23539">
    <property type="entry name" value="DUF7134"/>
    <property type="match status" value="1"/>
</dbReference>
<comment type="caution">
    <text evidence="13">The sequence shown here is derived from an EMBL/GenBank/DDBJ whole genome shotgun (WGS) entry which is preliminary data.</text>
</comment>
<feature type="transmembrane region" description="Helical" evidence="10">
    <location>
        <begin position="175"/>
        <end position="202"/>
    </location>
</feature>
<comment type="catalytic activity">
    <reaction evidence="1">
        <text>ATP + protein L-histidine = ADP + protein N-phospho-L-histidine.</text>
        <dbReference type="EC" id="2.7.13.3"/>
    </reaction>
</comment>
<keyword evidence="10" id="KW-0472">Membrane</keyword>
<keyword evidence="5" id="KW-0547">Nucleotide-binding</keyword>
<accession>A0A2N7RYZ3</accession>
<feature type="domain" description="DUF7134" evidence="12">
    <location>
        <begin position="31"/>
        <end position="147"/>
    </location>
</feature>
<organism evidence="13 14">
    <name type="scientific">Glutamicibacter arilaitensis</name>
    <dbReference type="NCBI Taxonomy" id="256701"/>
    <lineage>
        <taxon>Bacteria</taxon>
        <taxon>Bacillati</taxon>
        <taxon>Actinomycetota</taxon>
        <taxon>Actinomycetes</taxon>
        <taxon>Micrococcales</taxon>
        <taxon>Micrococcaceae</taxon>
        <taxon>Glutamicibacter</taxon>
    </lineage>
</organism>
<evidence type="ECO:0000313" key="14">
    <source>
        <dbReference type="Proteomes" id="UP000235739"/>
    </source>
</evidence>
<dbReference type="CDD" id="cd16917">
    <property type="entry name" value="HATPase_UhpB-NarQ-NarX-like"/>
    <property type="match status" value="1"/>
</dbReference>
<dbReference type="Pfam" id="PF07730">
    <property type="entry name" value="HisKA_3"/>
    <property type="match status" value="1"/>
</dbReference>
<evidence type="ECO:0000256" key="2">
    <source>
        <dbReference type="ARBA" id="ARBA00012438"/>
    </source>
</evidence>
<reference evidence="13 14" key="1">
    <citation type="journal article" date="2017" name="Elife">
        <title>Extensive horizontal gene transfer in cheese-associated bacteria.</title>
        <authorList>
            <person name="Bonham K.S."/>
            <person name="Wolfe B.E."/>
            <person name="Dutton R.J."/>
        </authorList>
    </citation>
    <scope>NUCLEOTIDE SEQUENCE [LARGE SCALE GENOMIC DNA]</scope>
    <source>
        <strain evidence="13 14">JB182</strain>
    </source>
</reference>
<keyword evidence="7" id="KW-0067">ATP-binding</keyword>
<dbReference type="InterPro" id="IPR011712">
    <property type="entry name" value="Sig_transdc_His_kin_sub3_dim/P"/>
</dbReference>
<evidence type="ECO:0000256" key="6">
    <source>
        <dbReference type="ARBA" id="ARBA00022777"/>
    </source>
</evidence>
<dbReference type="GO" id="GO:0005524">
    <property type="term" value="F:ATP binding"/>
    <property type="evidence" value="ECO:0007669"/>
    <property type="project" value="UniProtKB-KW"/>
</dbReference>